<dbReference type="EMBL" id="LVKB01000015">
    <property type="protein sequence ID" value="ORD97656.1"/>
    <property type="molecule type" value="Genomic_DNA"/>
</dbReference>
<keyword evidence="2" id="KW-1185">Reference proteome</keyword>
<evidence type="ECO:0000313" key="1">
    <source>
        <dbReference type="EMBL" id="ORD97656.1"/>
    </source>
</evidence>
<evidence type="ECO:0000313" key="2">
    <source>
        <dbReference type="Proteomes" id="UP000192356"/>
    </source>
</evidence>
<protein>
    <submittedName>
        <fullName evidence="1">Uncharacterized protein</fullName>
    </submittedName>
</protein>
<proteinExistence type="predicted"/>
<dbReference type="VEuPathDB" id="MicrosporidiaDB:A0H76_1152"/>
<dbReference type="AlphaFoldDB" id="A0A1X0QCZ6"/>
<accession>A0A1X0QCZ6</accession>
<organism evidence="1 2">
    <name type="scientific">Hepatospora eriocheir</name>
    <dbReference type="NCBI Taxonomy" id="1081669"/>
    <lineage>
        <taxon>Eukaryota</taxon>
        <taxon>Fungi</taxon>
        <taxon>Fungi incertae sedis</taxon>
        <taxon>Microsporidia</taxon>
        <taxon>Hepatosporidae</taxon>
        <taxon>Hepatospora</taxon>
    </lineage>
</organism>
<gene>
    <name evidence="1" type="ORF">HERIO_509</name>
</gene>
<dbReference type="VEuPathDB" id="MicrosporidiaDB:HERIO_509"/>
<dbReference type="Proteomes" id="UP000192356">
    <property type="component" value="Unassembled WGS sequence"/>
</dbReference>
<comment type="caution">
    <text evidence="1">The sequence shown here is derived from an EMBL/GenBank/DDBJ whole genome shotgun (WGS) entry which is preliminary data.</text>
</comment>
<sequence>MCMLEIKEEDERCLPEIKAWIIYYSKEEFTIFNKDINNVLKAIKLLEQTANLEEIKKSKIFYCDYLLYKKIGSIKCICCAISEILYISYSELIEIETRIVNVEKSESFEFVKPENEGKIISITGTIC</sequence>
<reference evidence="1 2" key="1">
    <citation type="journal article" date="2017" name="Environ. Microbiol.">
        <title>Decay of the glycolytic pathway and adaptation to intranuclear parasitism within Enterocytozoonidae microsporidia.</title>
        <authorList>
            <person name="Wiredu Boakye D."/>
            <person name="Jaroenlak P."/>
            <person name="Prachumwat A."/>
            <person name="Williams T.A."/>
            <person name="Bateman K.S."/>
            <person name="Itsathitphaisarn O."/>
            <person name="Sritunyalucksana K."/>
            <person name="Paszkiewicz K.H."/>
            <person name="Moore K.A."/>
            <person name="Stentiford G.D."/>
            <person name="Williams B.A."/>
        </authorList>
    </citation>
    <scope>NUCLEOTIDE SEQUENCE [LARGE SCALE GENOMIC DNA]</scope>
    <source>
        <strain evidence="1 2">GB1</strain>
    </source>
</reference>
<name>A0A1X0QCZ6_9MICR</name>